<sequence length="190" mass="21420">MNAPQKTTYTPEEYLAIDRSAEHKSEFWDGQIMAMSGAQQEHLEIVRNISGHFFSRLKKGCSAYTNDTRIHIPVSGSYTYPDIAVIRGNKETTADSFDTFTNPILLVEVLSPSTEANDRSAKLLRYLSIASLREYLLVNSRTLEVVLYTKDPESGRWYVTTAEQLTDVVRLPSVDCNLTLAEMYQGVELA</sequence>
<evidence type="ECO:0000313" key="2">
    <source>
        <dbReference type="EMBL" id="GAA4018232.1"/>
    </source>
</evidence>
<dbReference type="Proteomes" id="UP001500567">
    <property type="component" value="Unassembled WGS sequence"/>
</dbReference>
<reference evidence="3" key="1">
    <citation type="journal article" date="2019" name="Int. J. Syst. Evol. Microbiol.">
        <title>The Global Catalogue of Microorganisms (GCM) 10K type strain sequencing project: providing services to taxonomists for standard genome sequencing and annotation.</title>
        <authorList>
            <consortium name="The Broad Institute Genomics Platform"/>
            <consortium name="The Broad Institute Genome Sequencing Center for Infectious Disease"/>
            <person name="Wu L."/>
            <person name="Ma J."/>
        </authorList>
    </citation>
    <scope>NUCLEOTIDE SEQUENCE [LARGE SCALE GENOMIC DNA]</scope>
    <source>
        <strain evidence="3">JCM 17224</strain>
    </source>
</reference>
<dbReference type="EMBL" id="BAABDJ010000038">
    <property type="protein sequence ID" value="GAA4018232.1"/>
    <property type="molecule type" value="Genomic_DNA"/>
</dbReference>
<evidence type="ECO:0000313" key="3">
    <source>
        <dbReference type="Proteomes" id="UP001500567"/>
    </source>
</evidence>
<keyword evidence="2" id="KW-0540">Nuclease</keyword>
<dbReference type="Gene3D" id="3.90.1570.10">
    <property type="entry name" value="tt1808, chain A"/>
    <property type="match status" value="1"/>
</dbReference>
<dbReference type="CDD" id="cd06260">
    <property type="entry name" value="DUF820-like"/>
    <property type="match status" value="1"/>
</dbReference>
<dbReference type="PANTHER" id="PTHR36558:SF1">
    <property type="entry name" value="RESTRICTION ENDONUCLEASE DOMAIN-CONTAINING PROTEIN-RELATED"/>
    <property type="match status" value="1"/>
</dbReference>
<accession>A0ABP7SYH1</accession>
<dbReference type="InterPro" id="IPR011335">
    <property type="entry name" value="Restrct_endonuc-II-like"/>
</dbReference>
<organism evidence="2 3">
    <name type="scientific">Hymenobacter fastidiosus</name>
    <dbReference type="NCBI Taxonomy" id="486264"/>
    <lineage>
        <taxon>Bacteria</taxon>
        <taxon>Pseudomonadati</taxon>
        <taxon>Bacteroidota</taxon>
        <taxon>Cytophagia</taxon>
        <taxon>Cytophagales</taxon>
        <taxon>Hymenobacteraceae</taxon>
        <taxon>Hymenobacter</taxon>
    </lineage>
</organism>
<name>A0ABP7SYH1_9BACT</name>
<comment type="caution">
    <text evidence="2">The sequence shown here is derived from an EMBL/GenBank/DDBJ whole genome shotgun (WGS) entry which is preliminary data.</text>
</comment>
<feature type="domain" description="Putative restriction endonuclease" evidence="1">
    <location>
        <begin position="11"/>
        <end position="178"/>
    </location>
</feature>
<dbReference type="InterPro" id="IPR012296">
    <property type="entry name" value="Nuclease_put_TT1808"/>
</dbReference>
<dbReference type="PANTHER" id="PTHR36558">
    <property type="entry name" value="GLR1098 PROTEIN"/>
    <property type="match status" value="1"/>
</dbReference>
<dbReference type="GO" id="GO:0004519">
    <property type="term" value="F:endonuclease activity"/>
    <property type="evidence" value="ECO:0007669"/>
    <property type="project" value="UniProtKB-KW"/>
</dbReference>
<keyword evidence="2" id="KW-0378">Hydrolase</keyword>
<dbReference type="Pfam" id="PF05685">
    <property type="entry name" value="Uma2"/>
    <property type="match status" value="1"/>
</dbReference>
<evidence type="ECO:0000259" key="1">
    <source>
        <dbReference type="Pfam" id="PF05685"/>
    </source>
</evidence>
<dbReference type="InterPro" id="IPR008538">
    <property type="entry name" value="Uma2"/>
</dbReference>
<dbReference type="SUPFAM" id="SSF52980">
    <property type="entry name" value="Restriction endonuclease-like"/>
    <property type="match status" value="1"/>
</dbReference>
<keyword evidence="3" id="KW-1185">Reference proteome</keyword>
<gene>
    <name evidence="2" type="ORF">GCM10022408_35000</name>
</gene>
<dbReference type="RefSeq" id="WP_345074802.1">
    <property type="nucleotide sequence ID" value="NZ_BAABDJ010000038.1"/>
</dbReference>
<keyword evidence="2" id="KW-0255">Endonuclease</keyword>
<proteinExistence type="predicted"/>
<protein>
    <submittedName>
        <fullName evidence="2">Uma2 family endonuclease</fullName>
    </submittedName>
</protein>